<organism evidence="1 2">
    <name type="scientific">Moniliophthora roreri (strain MCA 2997)</name>
    <name type="common">Cocoa frosty pod rot fungus</name>
    <name type="synonym">Crinipellis roreri</name>
    <dbReference type="NCBI Taxonomy" id="1381753"/>
    <lineage>
        <taxon>Eukaryota</taxon>
        <taxon>Fungi</taxon>
        <taxon>Dikarya</taxon>
        <taxon>Basidiomycota</taxon>
        <taxon>Agaricomycotina</taxon>
        <taxon>Agaricomycetes</taxon>
        <taxon>Agaricomycetidae</taxon>
        <taxon>Agaricales</taxon>
        <taxon>Marasmiineae</taxon>
        <taxon>Marasmiaceae</taxon>
        <taxon>Moniliophthora</taxon>
    </lineage>
</organism>
<sequence>MSSDILHQLIKGRFKDHFIKWLTQYLHKTFGKSGAHEILKDIDRWLAAIPSFPGLQSFPDGRDFSQWMGDDFKALMKIIICAVNGHVPLKIVSCLSAFIELCYIARKNMITSVDLQQYDSLLIEYHEKRLVFLKKEVQIVVKKLSPSCQHALGHFVESIHNFGAPNSTCSSITENKHIESVKEL</sequence>
<dbReference type="OrthoDB" id="3199698at2759"/>
<reference evidence="1 2" key="1">
    <citation type="journal article" date="2014" name="BMC Genomics">
        <title>Genome and secretome analysis of the hemibiotrophic fungal pathogen, Moniliophthora roreri, which causes frosty pod rot disease of cacao: mechanisms of the biotrophic and necrotrophic phases.</title>
        <authorList>
            <person name="Meinhardt L.W."/>
            <person name="Costa G.G.L."/>
            <person name="Thomazella D.P.T."/>
            <person name="Teixeira P.J.P.L."/>
            <person name="Carazzolle M.F."/>
            <person name="Schuster S.C."/>
            <person name="Carlson J.E."/>
            <person name="Guiltinan M.J."/>
            <person name="Mieczkowski P."/>
            <person name="Farmer A."/>
            <person name="Ramaraj T."/>
            <person name="Crozier J."/>
            <person name="Davis R.E."/>
            <person name="Shao J."/>
            <person name="Melnick R.L."/>
            <person name="Pereira G.A.G."/>
            <person name="Bailey B.A."/>
        </authorList>
    </citation>
    <scope>NUCLEOTIDE SEQUENCE [LARGE SCALE GENOMIC DNA]</scope>
    <source>
        <strain evidence="1 2">MCA 2997</strain>
    </source>
</reference>
<comment type="caution">
    <text evidence="1">The sequence shown here is derived from an EMBL/GenBank/DDBJ whole genome shotgun (WGS) entry which is preliminary data.</text>
</comment>
<protein>
    <submittedName>
        <fullName evidence="1">Uncharacterized protein</fullName>
    </submittedName>
</protein>
<proteinExistence type="predicted"/>
<keyword evidence="2" id="KW-1185">Reference proteome</keyword>
<dbReference type="KEGG" id="mrr:Moror_10072"/>
<name>V2Y1L7_MONRO</name>
<dbReference type="Proteomes" id="UP000017559">
    <property type="component" value="Unassembled WGS sequence"/>
</dbReference>
<dbReference type="HOGENOM" id="CLU_006344_6_1_1"/>
<accession>V2Y1L7</accession>
<dbReference type="AlphaFoldDB" id="V2Y1L7"/>
<gene>
    <name evidence="1" type="ORF">Moror_10072</name>
</gene>
<evidence type="ECO:0000313" key="2">
    <source>
        <dbReference type="Proteomes" id="UP000017559"/>
    </source>
</evidence>
<dbReference type="EMBL" id="AWSO01001057">
    <property type="protein sequence ID" value="ESK85529.1"/>
    <property type="molecule type" value="Genomic_DNA"/>
</dbReference>
<evidence type="ECO:0000313" key="1">
    <source>
        <dbReference type="EMBL" id="ESK85529.1"/>
    </source>
</evidence>
<dbReference type="STRING" id="1381753.V2Y1L7"/>